<dbReference type="AlphaFoldDB" id="A0A1C7MPI6"/>
<comment type="caution">
    <text evidence="1">The sequence shown here is derived from an EMBL/GenBank/DDBJ whole genome shotgun (WGS) entry which is preliminary data.</text>
</comment>
<protein>
    <submittedName>
        <fullName evidence="1">Uncharacterized protein</fullName>
    </submittedName>
</protein>
<dbReference type="OMA" id="VMANAWE"/>
<evidence type="ECO:0000313" key="2">
    <source>
        <dbReference type="Proteomes" id="UP000092993"/>
    </source>
</evidence>
<dbReference type="Proteomes" id="UP000092993">
    <property type="component" value="Unassembled WGS sequence"/>
</dbReference>
<name>A0A1C7MPI6_GRIFR</name>
<reference evidence="1 2" key="1">
    <citation type="submission" date="2016-03" db="EMBL/GenBank/DDBJ databases">
        <title>Whole genome sequencing of Grifola frondosa 9006-11.</title>
        <authorList>
            <person name="Min B."/>
            <person name="Park H."/>
            <person name="Kim J.-G."/>
            <person name="Cho H."/>
            <person name="Oh Y.-L."/>
            <person name="Kong W.-S."/>
            <person name="Choi I.-G."/>
        </authorList>
    </citation>
    <scope>NUCLEOTIDE SEQUENCE [LARGE SCALE GENOMIC DNA]</scope>
    <source>
        <strain evidence="1 2">9006-11</strain>
    </source>
</reference>
<dbReference type="OrthoDB" id="2804418at2759"/>
<organism evidence="1 2">
    <name type="scientific">Grifola frondosa</name>
    <name type="common">Maitake</name>
    <name type="synonym">Polyporus frondosus</name>
    <dbReference type="NCBI Taxonomy" id="5627"/>
    <lineage>
        <taxon>Eukaryota</taxon>
        <taxon>Fungi</taxon>
        <taxon>Dikarya</taxon>
        <taxon>Basidiomycota</taxon>
        <taxon>Agaricomycotina</taxon>
        <taxon>Agaricomycetes</taxon>
        <taxon>Polyporales</taxon>
        <taxon>Grifolaceae</taxon>
        <taxon>Grifola</taxon>
    </lineage>
</organism>
<dbReference type="EMBL" id="LUGG01000001">
    <property type="protein sequence ID" value="OBZ78772.1"/>
    <property type="molecule type" value="Genomic_DNA"/>
</dbReference>
<keyword evidence="2" id="KW-1185">Reference proteome</keyword>
<accession>A0A1C7MPI6</accession>
<gene>
    <name evidence="1" type="ORF">A0H81_00049</name>
</gene>
<evidence type="ECO:0000313" key="1">
    <source>
        <dbReference type="EMBL" id="OBZ78772.1"/>
    </source>
</evidence>
<proteinExistence type="predicted"/>
<sequence>MRPTGTLDSVDDIADFVSEFNSESDLFIHAETCLTKLIARIGIQPDSAFAKWHFSSNLADLDACIAHEGESQLNYLQEMRQQWRPANQDKFQLPEAWKLDFLLPIRQTLYESSDKEPEESFYCEPKVSLEMFLGVVAYIGSEHDEECIIPDMFVSIPGCWLRSNPSYDFPAALAGTGHLPSVDFALLLHTVGPSRRFCARRDKCLRMSILHPALVLGMKGPTPWPGAADGKANASLSDILRDLASAAQPSLDTHLISWFLHCEQSQEVETLLSTNHSALPPWMILFGVVYDAECIRIIAHIPFVAPNGEEARQFSYLSCVVDSISYPPIPSVIQNVKDWTLERFRSAIALLTIQTHAFRFGSRWEDVRWPNSVTFSCIVRESEYLGPTPTPSNHGDLEVYEHCVILDSDSDTECSTPSEHVRAYKEDEEMRMKASRPKVLQWLKDNWGTFGDDEGDDDDTAQSLLVVGHGPSSARVTC</sequence>
<dbReference type="STRING" id="5627.A0A1C7MPI6"/>